<feature type="region of interest" description="Disordered" evidence="1">
    <location>
        <begin position="434"/>
        <end position="455"/>
    </location>
</feature>
<evidence type="ECO:0000313" key="3">
    <source>
        <dbReference type="Proteomes" id="UP001159363"/>
    </source>
</evidence>
<keyword evidence="3" id="KW-1185">Reference proteome</keyword>
<reference evidence="2 3" key="1">
    <citation type="submission" date="2023-02" db="EMBL/GenBank/DDBJ databases">
        <title>LHISI_Scaffold_Assembly.</title>
        <authorList>
            <person name="Stuart O.P."/>
            <person name="Cleave R."/>
            <person name="Magrath M.J.L."/>
            <person name="Mikheyev A.S."/>
        </authorList>
    </citation>
    <scope>NUCLEOTIDE SEQUENCE [LARGE SCALE GENOMIC DNA]</scope>
    <source>
        <strain evidence="2">Daus_M_001</strain>
        <tissue evidence="2">Leg muscle</tissue>
    </source>
</reference>
<protein>
    <submittedName>
        <fullName evidence="2">Uncharacterized protein</fullName>
    </submittedName>
</protein>
<comment type="caution">
    <text evidence="2">The sequence shown here is derived from an EMBL/GenBank/DDBJ whole genome shotgun (WGS) entry which is preliminary data.</text>
</comment>
<dbReference type="EMBL" id="JARBHB010000009">
    <property type="protein sequence ID" value="KAJ8875378.1"/>
    <property type="molecule type" value="Genomic_DNA"/>
</dbReference>
<name>A0ABQ9GTN8_9NEOP</name>
<evidence type="ECO:0000256" key="1">
    <source>
        <dbReference type="SAM" id="MobiDB-lite"/>
    </source>
</evidence>
<gene>
    <name evidence="2" type="ORF">PR048_023273</name>
</gene>
<accession>A0ABQ9GTN8</accession>
<feature type="region of interest" description="Disordered" evidence="1">
    <location>
        <begin position="20"/>
        <end position="40"/>
    </location>
</feature>
<evidence type="ECO:0000313" key="2">
    <source>
        <dbReference type="EMBL" id="KAJ8875378.1"/>
    </source>
</evidence>
<organism evidence="2 3">
    <name type="scientific">Dryococelus australis</name>
    <dbReference type="NCBI Taxonomy" id="614101"/>
    <lineage>
        <taxon>Eukaryota</taxon>
        <taxon>Metazoa</taxon>
        <taxon>Ecdysozoa</taxon>
        <taxon>Arthropoda</taxon>
        <taxon>Hexapoda</taxon>
        <taxon>Insecta</taxon>
        <taxon>Pterygota</taxon>
        <taxon>Neoptera</taxon>
        <taxon>Polyneoptera</taxon>
        <taxon>Phasmatodea</taxon>
        <taxon>Verophasmatodea</taxon>
        <taxon>Anareolatae</taxon>
        <taxon>Phasmatidae</taxon>
        <taxon>Eurycanthinae</taxon>
        <taxon>Dryococelus</taxon>
    </lineage>
</organism>
<sequence length="455" mass="50265">MEFDAGVLDHLPVRIAGLHIHGVRSPPPPPPNSTFSNVGRISRRRPLSSELRTARVLEEMMDFLLRLRENNSIPQLNWCCRTLNSRGCRHGGCAVILLASHQGDPGFNPQPGHSGFSHVGIMPDDAVGLWVFSGISRFPSLFHSGATPCTPQTPSSALMTSMLRAAITFPLYSTKITINLFVTVDHVTLKGSCIEDENRFTSRQEARASLHGGLIDRSEMDVTSHTYSSTISDGVHRRQIISHCETASIAHRIPLHRHVSHRKAALYCGTSLICERKEKREGSQRYKTQRTSFCSHPHVNKVWECNGTSVGRRGLSGPRRRNIALTYEGVEARIRDDGENSPHLNLEAGVCIWLVRITTHDTPKAASSSLPDVPTWKLLPTSSAAVVDKATTLASRRPISIPCFTLSNRPTVVLQSFDAIPGLCRNERAGETGYHRENPLTNGIARHDSHMRKSG</sequence>
<dbReference type="Proteomes" id="UP001159363">
    <property type="component" value="Chromosome 8"/>
</dbReference>
<proteinExistence type="predicted"/>